<feature type="transmembrane region" description="Helical" evidence="1">
    <location>
        <begin position="61"/>
        <end position="79"/>
    </location>
</feature>
<feature type="transmembrane region" description="Helical" evidence="1">
    <location>
        <begin position="7"/>
        <end position="24"/>
    </location>
</feature>
<keyword evidence="1" id="KW-0472">Membrane</keyword>
<dbReference type="Proteomes" id="UP000443353">
    <property type="component" value="Unassembled WGS sequence"/>
</dbReference>
<dbReference type="AlphaFoldDB" id="A0A7X3FXQ3"/>
<keyword evidence="1" id="KW-0812">Transmembrane</keyword>
<dbReference type="RefSeq" id="WP_056135719.1">
    <property type="nucleotide sequence ID" value="NZ_CP168562.1"/>
</dbReference>
<sequence>MKLRQLTVFLGGYLATVVVLARLYNSFSGIASTAVIAICLAIALLIGFAAGTSETAARHGAAFVLASFCGALTILLSFYARTAGVALVALPYVFFWTNAAWLGLQAARICRTALNAPSAQ</sequence>
<evidence type="ECO:0000256" key="1">
    <source>
        <dbReference type="SAM" id="Phobius"/>
    </source>
</evidence>
<evidence type="ECO:0000313" key="2">
    <source>
        <dbReference type="EMBL" id="MVW59324.1"/>
    </source>
</evidence>
<accession>A0A7X3FXQ3</accession>
<name>A0A7X3FXQ3_9BURK</name>
<keyword evidence="3" id="KW-1185">Reference proteome</keyword>
<reference evidence="2 3" key="1">
    <citation type="submission" date="2019-12" db="EMBL/GenBank/DDBJ databases">
        <authorList>
            <person name="Li C."/>
            <person name="Zhao J."/>
        </authorList>
    </citation>
    <scope>NUCLEOTIDE SEQUENCE [LARGE SCALE GENOMIC DNA]</scope>
    <source>
        <strain evidence="2 3">NEAU-DD11</strain>
    </source>
</reference>
<gene>
    <name evidence="2" type="ORF">GPY61_05225</name>
</gene>
<evidence type="ECO:0000313" key="3">
    <source>
        <dbReference type="Proteomes" id="UP000443353"/>
    </source>
</evidence>
<feature type="transmembrane region" description="Helical" evidence="1">
    <location>
        <begin position="85"/>
        <end position="104"/>
    </location>
</feature>
<feature type="transmembrane region" description="Helical" evidence="1">
    <location>
        <begin position="30"/>
        <end position="49"/>
    </location>
</feature>
<proteinExistence type="predicted"/>
<comment type="caution">
    <text evidence="2">The sequence shown here is derived from an EMBL/GenBank/DDBJ whole genome shotgun (WGS) entry which is preliminary data.</text>
</comment>
<dbReference type="EMBL" id="WSES01000002">
    <property type="protein sequence ID" value="MVW59324.1"/>
    <property type="molecule type" value="Genomic_DNA"/>
</dbReference>
<organism evidence="2 3">
    <name type="scientific">Massilia cellulosiltytica</name>
    <dbReference type="NCBI Taxonomy" id="2683234"/>
    <lineage>
        <taxon>Bacteria</taxon>
        <taxon>Pseudomonadati</taxon>
        <taxon>Pseudomonadota</taxon>
        <taxon>Betaproteobacteria</taxon>
        <taxon>Burkholderiales</taxon>
        <taxon>Oxalobacteraceae</taxon>
        <taxon>Telluria group</taxon>
        <taxon>Massilia</taxon>
    </lineage>
</organism>
<keyword evidence="1" id="KW-1133">Transmembrane helix</keyword>
<protein>
    <submittedName>
        <fullName evidence="2">Uncharacterized protein</fullName>
    </submittedName>
</protein>